<feature type="domain" description="Nudix hydrolase" evidence="10">
    <location>
        <begin position="198"/>
        <end position="329"/>
    </location>
</feature>
<evidence type="ECO:0000256" key="5">
    <source>
        <dbReference type="ARBA" id="ARBA00022723"/>
    </source>
</evidence>
<name>A0ABU1YZY2_9MICC</name>
<evidence type="ECO:0000256" key="7">
    <source>
        <dbReference type="ARBA" id="ARBA00022842"/>
    </source>
</evidence>
<comment type="catalytic activity">
    <reaction evidence="9">
        <text>a 5'-end NAD(+)-phospho-ribonucleoside in mRNA + H2O = a 5'-end phospho-adenosine-phospho-ribonucleoside in mRNA + beta-nicotinamide D-ribonucleotide + 2 H(+)</text>
        <dbReference type="Rhea" id="RHEA:60876"/>
        <dbReference type="Rhea" id="RHEA-COMP:15698"/>
        <dbReference type="Rhea" id="RHEA-COMP:15719"/>
        <dbReference type="ChEBI" id="CHEBI:14649"/>
        <dbReference type="ChEBI" id="CHEBI:15377"/>
        <dbReference type="ChEBI" id="CHEBI:15378"/>
        <dbReference type="ChEBI" id="CHEBI:144029"/>
        <dbReference type="ChEBI" id="CHEBI:144051"/>
    </reaction>
    <physiologicalReaction direction="left-to-right" evidence="9">
        <dbReference type="Rhea" id="RHEA:60877"/>
    </physiologicalReaction>
</comment>
<evidence type="ECO:0000256" key="6">
    <source>
        <dbReference type="ARBA" id="ARBA00022801"/>
    </source>
</evidence>
<keyword evidence="8" id="KW-0520">NAD</keyword>
<keyword evidence="12" id="KW-1185">Reference proteome</keyword>
<evidence type="ECO:0000256" key="1">
    <source>
        <dbReference type="ARBA" id="ARBA00001946"/>
    </source>
</evidence>
<dbReference type="PANTHER" id="PTHR42904">
    <property type="entry name" value="NUDIX HYDROLASE, NUDC SUBFAMILY"/>
    <property type="match status" value="1"/>
</dbReference>
<dbReference type="Gene3D" id="3.90.79.20">
    <property type="match status" value="1"/>
</dbReference>
<dbReference type="InterPro" id="IPR020084">
    <property type="entry name" value="NUDIX_hydrolase_CS"/>
</dbReference>
<dbReference type="InterPro" id="IPR000086">
    <property type="entry name" value="NUDIX_hydrolase_dom"/>
</dbReference>
<comment type="similarity">
    <text evidence="3">Belongs to the Nudix hydrolase family. NudC subfamily.</text>
</comment>
<dbReference type="Proteomes" id="UP001180715">
    <property type="component" value="Unassembled WGS sequence"/>
</dbReference>
<evidence type="ECO:0000256" key="4">
    <source>
        <dbReference type="ARBA" id="ARBA00012381"/>
    </source>
</evidence>
<dbReference type="Gene3D" id="3.90.79.10">
    <property type="entry name" value="Nucleoside Triphosphate Pyrophosphohydrolase"/>
    <property type="match status" value="1"/>
</dbReference>
<dbReference type="NCBIfam" id="NF001299">
    <property type="entry name" value="PRK00241.1"/>
    <property type="match status" value="1"/>
</dbReference>
<reference evidence="11" key="1">
    <citation type="submission" date="2023-07" db="EMBL/GenBank/DDBJ databases">
        <title>Sequencing the genomes of 1000 actinobacteria strains.</title>
        <authorList>
            <person name="Klenk H.-P."/>
        </authorList>
    </citation>
    <scope>NUCLEOTIDE SEQUENCE</scope>
    <source>
        <strain evidence="11">DSM 13068</strain>
    </source>
</reference>
<comment type="cofactor">
    <cofactor evidence="1">
        <name>Mg(2+)</name>
        <dbReference type="ChEBI" id="CHEBI:18420"/>
    </cofactor>
</comment>
<evidence type="ECO:0000259" key="10">
    <source>
        <dbReference type="PROSITE" id="PS51462"/>
    </source>
</evidence>
<sequence>MSFLSVPFSGFAWDRGGMDRREHAWLEAAVTDPATRVVVVERNSVLVDNSVLAANSVLVDSDVLADSPAQGDGVRLAQLTVGDLHSPDVLQTAGVASAADAPVAWPEAVWLGHVEGQDWVAVPAASGLETTVPAGVAWADVRRVAAQLSGQDSALAATSVAILAWSAANRFCSRCGESMRAIDAGWVRVCGAGHEEFPRLDPAVIVRITDDADRVLLGHNAAWEAGRFSIFAGFVEPGESFEDAVRREMREEVGLELTEITYRGSQPWPFPRSLMVGFTARAASCGVVTQPDEIDEARWFSRDELREAVAGGVMRLPGSSSISYALLADWYGEALPEREADGRA</sequence>
<dbReference type="PROSITE" id="PS00893">
    <property type="entry name" value="NUDIX_BOX"/>
    <property type="match status" value="1"/>
</dbReference>
<evidence type="ECO:0000256" key="8">
    <source>
        <dbReference type="ARBA" id="ARBA00023027"/>
    </source>
</evidence>
<dbReference type="EC" id="3.6.1.22" evidence="4"/>
<dbReference type="Pfam" id="PF00293">
    <property type="entry name" value="NUDIX"/>
    <property type="match status" value="1"/>
</dbReference>
<dbReference type="Pfam" id="PF09297">
    <property type="entry name" value="Zn_ribbon_NUD"/>
    <property type="match status" value="1"/>
</dbReference>
<dbReference type="CDD" id="cd03429">
    <property type="entry name" value="NUDIX_NADH_pyrophosphatase_Nudt13"/>
    <property type="match status" value="1"/>
</dbReference>
<dbReference type="GO" id="GO:0016787">
    <property type="term" value="F:hydrolase activity"/>
    <property type="evidence" value="ECO:0007669"/>
    <property type="project" value="UniProtKB-KW"/>
</dbReference>
<keyword evidence="6 11" id="KW-0378">Hydrolase</keyword>
<evidence type="ECO:0000256" key="2">
    <source>
        <dbReference type="ARBA" id="ARBA00001947"/>
    </source>
</evidence>
<evidence type="ECO:0000313" key="11">
    <source>
        <dbReference type="EMBL" id="MDR7293922.1"/>
    </source>
</evidence>
<evidence type="ECO:0000256" key="9">
    <source>
        <dbReference type="ARBA" id="ARBA00023679"/>
    </source>
</evidence>
<dbReference type="PANTHER" id="PTHR42904:SF6">
    <property type="entry name" value="NAD-CAPPED RNA HYDROLASE NUDT12"/>
    <property type="match status" value="1"/>
</dbReference>
<gene>
    <name evidence="11" type="ORF">J2S67_001190</name>
</gene>
<accession>A0ABU1YZY2</accession>
<dbReference type="PROSITE" id="PS51462">
    <property type="entry name" value="NUDIX"/>
    <property type="match status" value="1"/>
</dbReference>
<dbReference type="InterPro" id="IPR050241">
    <property type="entry name" value="NAD-cap_RNA_hydrolase_NudC"/>
</dbReference>
<dbReference type="InterPro" id="IPR049734">
    <property type="entry name" value="NudC-like_C"/>
</dbReference>
<evidence type="ECO:0000313" key="12">
    <source>
        <dbReference type="Proteomes" id="UP001180715"/>
    </source>
</evidence>
<dbReference type="Pfam" id="PF09296">
    <property type="entry name" value="NUDIX-like"/>
    <property type="match status" value="1"/>
</dbReference>
<evidence type="ECO:0000256" key="3">
    <source>
        <dbReference type="ARBA" id="ARBA00009595"/>
    </source>
</evidence>
<dbReference type="SUPFAM" id="SSF55811">
    <property type="entry name" value="Nudix"/>
    <property type="match status" value="1"/>
</dbReference>
<comment type="cofactor">
    <cofactor evidence="2">
        <name>Zn(2+)</name>
        <dbReference type="ChEBI" id="CHEBI:29105"/>
    </cofactor>
</comment>
<dbReference type="EMBL" id="JAVDXX010000001">
    <property type="protein sequence ID" value="MDR7293922.1"/>
    <property type="molecule type" value="Genomic_DNA"/>
</dbReference>
<dbReference type="InterPro" id="IPR015797">
    <property type="entry name" value="NUDIX_hydrolase-like_dom_sf"/>
</dbReference>
<dbReference type="RefSeq" id="WP_310247223.1">
    <property type="nucleotide sequence ID" value="NZ_JAVDXX010000001.1"/>
</dbReference>
<organism evidence="11 12">
    <name type="scientific">Pseudoglutamicibacter albus</name>
    <dbReference type="NCBI Taxonomy" id="98671"/>
    <lineage>
        <taxon>Bacteria</taxon>
        <taxon>Bacillati</taxon>
        <taxon>Actinomycetota</taxon>
        <taxon>Actinomycetes</taxon>
        <taxon>Micrococcales</taxon>
        <taxon>Micrococcaceae</taxon>
        <taxon>Pseudoglutamicibacter</taxon>
    </lineage>
</organism>
<keyword evidence="5" id="KW-0479">Metal-binding</keyword>
<dbReference type="InterPro" id="IPR015375">
    <property type="entry name" value="NADH_PPase-like_N"/>
</dbReference>
<dbReference type="InterPro" id="IPR015376">
    <property type="entry name" value="Znr_NADH_PPase"/>
</dbReference>
<comment type="caution">
    <text evidence="11">The sequence shown here is derived from an EMBL/GenBank/DDBJ whole genome shotgun (WGS) entry which is preliminary data.</text>
</comment>
<protein>
    <recommendedName>
        <fullName evidence="4">NAD(+) diphosphatase</fullName>
        <ecNumber evidence="4">3.6.1.22</ecNumber>
    </recommendedName>
</protein>
<keyword evidence="7" id="KW-0460">Magnesium</keyword>
<proteinExistence type="inferred from homology"/>